<organism evidence="2 3">
    <name type="scientific">Dreissena polymorpha</name>
    <name type="common">Zebra mussel</name>
    <name type="synonym">Mytilus polymorpha</name>
    <dbReference type="NCBI Taxonomy" id="45954"/>
    <lineage>
        <taxon>Eukaryota</taxon>
        <taxon>Metazoa</taxon>
        <taxon>Spiralia</taxon>
        <taxon>Lophotrochozoa</taxon>
        <taxon>Mollusca</taxon>
        <taxon>Bivalvia</taxon>
        <taxon>Autobranchia</taxon>
        <taxon>Heteroconchia</taxon>
        <taxon>Euheterodonta</taxon>
        <taxon>Imparidentia</taxon>
        <taxon>Neoheterodontei</taxon>
        <taxon>Myida</taxon>
        <taxon>Dreissenoidea</taxon>
        <taxon>Dreissenidae</taxon>
        <taxon>Dreissena</taxon>
    </lineage>
</organism>
<dbReference type="EMBL" id="JAIWYP010000005">
    <property type="protein sequence ID" value="KAH3817379.1"/>
    <property type="molecule type" value="Genomic_DNA"/>
</dbReference>
<evidence type="ECO:0000313" key="3">
    <source>
        <dbReference type="Proteomes" id="UP000828390"/>
    </source>
</evidence>
<dbReference type="GO" id="GO:0016831">
    <property type="term" value="F:carboxy-lyase activity"/>
    <property type="evidence" value="ECO:0007669"/>
    <property type="project" value="UniProtKB-KW"/>
</dbReference>
<dbReference type="Proteomes" id="UP000828390">
    <property type="component" value="Unassembled WGS sequence"/>
</dbReference>
<keyword evidence="1" id="KW-0210">Decarboxylase</keyword>
<accession>A0A9D4GL01</accession>
<dbReference type="InterPro" id="IPR010977">
    <property type="entry name" value="Aromatic_deC"/>
</dbReference>
<dbReference type="PANTHER" id="PTHR11999:SF70">
    <property type="entry name" value="MIP05841P"/>
    <property type="match status" value="1"/>
</dbReference>
<reference evidence="2" key="1">
    <citation type="journal article" date="2019" name="bioRxiv">
        <title>The Genome of the Zebra Mussel, Dreissena polymorpha: A Resource for Invasive Species Research.</title>
        <authorList>
            <person name="McCartney M.A."/>
            <person name="Auch B."/>
            <person name="Kono T."/>
            <person name="Mallez S."/>
            <person name="Zhang Y."/>
            <person name="Obille A."/>
            <person name="Becker A."/>
            <person name="Abrahante J.E."/>
            <person name="Garbe J."/>
            <person name="Badalamenti J.P."/>
            <person name="Herman A."/>
            <person name="Mangelson H."/>
            <person name="Liachko I."/>
            <person name="Sullivan S."/>
            <person name="Sone E.D."/>
            <person name="Koren S."/>
            <person name="Silverstein K.A.T."/>
            <person name="Beckman K.B."/>
            <person name="Gohl D.M."/>
        </authorList>
    </citation>
    <scope>NUCLEOTIDE SEQUENCE</scope>
    <source>
        <strain evidence="2">Duluth1</strain>
        <tissue evidence="2">Whole animal</tissue>
    </source>
</reference>
<keyword evidence="3" id="KW-1185">Reference proteome</keyword>
<dbReference type="GO" id="GO:0005737">
    <property type="term" value="C:cytoplasm"/>
    <property type="evidence" value="ECO:0007669"/>
    <property type="project" value="TreeGrafter"/>
</dbReference>
<dbReference type="InterPro" id="IPR015422">
    <property type="entry name" value="PyrdxlP-dep_Trfase_small"/>
</dbReference>
<sequence length="168" mass="19531">MSLQGPNALTQRLLKKINESRKLHMVPALVNENFVIRFAICAENADENDIKYAWEVITEATETLMSSKFELERPGGLERMETLELSETESEDEVFDRELFNTDLIFDQQRVNLRRACERRNLFHRMVSDPKGFNRKLLKALSMDGRRQIHSASDLLDGGTEPRFSRKK</sequence>
<protein>
    <submittedName>
        <fullName evidence="2">Uncharacterized protein</fullName>
    </submittedName>
</protein>
<name>A0A9D4GL01_DREPO</name>
<proteinExistence type="predicted"/>
<evidence type="ECO:0000313" key="2">
    <source>
        <dbReference type="EMBL" id="KAH3817379.1"/>
    </source>
</evidence>
<dbReference type="AlphaFoldDB" id="A0A9D4GL01"/>
<comment type="caution">
    <text evidence="2">The sequence shown here is derived from an EMBL/GenBank/DDBJ whole genome shotgun (WGS) entry which is preliminary data.</text>
</comment>
<reference evidence="2" key="2">
    <citation type="submission" date="2020-11" db="EMBL/GenBank/DDBJ databases">
        <authorList>
            <person name="McCartney M.A."/>
            <person name="Auch B."/>
            <person name="Kono T."/>
            <person name="Mallez S."/>
            <person name="Becker A."/>
            <person name="Gohl D.M."/>
            <person name="Silverstein K.A.T."/>
            <person name="Koren S."/>
            <person name="Bechman K.B."/>
            <person name="Herman A."/>
            <person name="Abrahante J.E."/>
            <person name="Garbe J."/>
        </authorList>
    </citation>
    <scope>NUCLEOTIDE SEQUENCE</scope>
    <source>
        <strain evidence="2">Duluth1</strain>
        <tissue evidence="2">Whole animal</tissue>
    </source>
</reference>
<evidence type="ECO:0000256" key="1">
    <source>
        <dbReference type="ARBA" id="ARBA00022793"/>
    </source>
</evidence>
<dbReference type="PANTHER" id="PTHR11999">
    <property type="entry name" value="GROUP II PYRIDOXAL-5-PHOSPHATE DECARBOXYLASE"/>
    <property type="match status" value="1"/>
</dbReference>
<keyword evidence="1" id="KW-0456">Lyase</keyword>
<gene>
    <name evidence="2" type="ORF">DPMN_118913</name>
</gene>
<dbReference type="Gene3D" id="3.90.1150.10">
    <property type="entry name" value="Aspartate Aminotransferase, domain 1"/>
    <property type="match status" value="1"/>
</dbReference>